<reference evidence="1" key="1">
    <citation type="submission" date="2023-04" db="EMBL/GenBank/DDBJ databases">
        <title>A chromosome-level genome assembly of the parasitoid wasp Eretmocerus hayati.</title>
        <authorList>
            <person name="Zhong Y."/>
            <person name="Liu S."/>
            <person name="Liu Y."/>
        </authorList>
    </citation>
    <scope>NUCLEOTIDE SEQUENCE</scope>
    <source>
        <strain evidence="1">ZJU_SS_LIU_2023</strain>
    </source>
</reference>
<comment type="caution">
    <text evidence="1">The sequence shown here is derived from an EMBL/GenBank/DDBJ whole genome shotgun (WGS) entry which is preliminary data.</text>
</comment>
<keyword evidence="2" id="KW-1185">Reference proteome</keyword>
<evidence type="ECO:0000313" key="2">
    <source>
        <dbReference type="Proteomes" id="UP001239111"/>
    </source>
</evidence>
<evidence type="ECO:0000313" key="1">
    <source>
        <dbReference type="EMBL" id="KAJ8679345.1"/>
    </source>
</evidence>
<dbReference type="EMBL" id="CM056742">
    <property type="protein sequence ID" value="KAJ8679345.1"/>
    <property type="molecule type" value="Genomic_DNA"/>
</dbReference>
<sequence>MSHEIPGYLDSKVCRYGTSDESGQFPKKARLNLKILTWMELYANADTSFRAEMRDVCFDIARFIHGFDIPAVPRGAFSHKFALSDPYHHFLTSVAVNEETSTQHYSVSLYEIIDSTTGELCDSLHINFYVDLIWLVNQYMLAAQDPKMTVLYQYLHQRCLHDYMKMPFDITTVEIKMPQFGCHHPKISVLKYADEIRILISSANIYAEDWTIRTQELWISPLLSLLPKNTRPDLGESPTNFKKDFVRFLDSYQTPEIFDWLALIQRADFSSVNVFFVASVPGHHAGPDLDVWGHKKLAYILSHHVDLPKDEITWPIVAQSSALGVFGYNERCWLVSHIVNAMAGGKDRSLNTAIPEIKVIFPSVKNYHQSYDAQFNKTCLMYNSETHSRQLWMEKYLHQWKSDGASRTSAMPHSKSYTRISPDGTQILWFVLTSANLSKSAWGKMSRCGSAQYINNYEAGVVFIPKFIIQSTRFLVKGSSQRHVLGLVPPVRLRYDRRLAPFDPEMADDYNPGFDSFPEFLMFQSTRIPVDRSNGTHLPQFQLPYDWPLTPYDTDDEPFTN</sequence>
<name>A0ACC2P6X2_9HYME</name>
<organism evidence="1 2">
    <name type="scientific">Eretmocerus hayati</name>
    <dbReference type="NCBI Taxonomy" id="131215"/>
    <lineage>
        <taxon>Eukaryota</taxon>
        <taxon>Metazoa</taxon>
        <taxon>Ecdysozoa</taxon>
        <taxon>Arthropoda</taxon>
        <taxon>Hexapoda</taxon>
        <taxon>Insecta</taxon>
        <taxon>Pterygota</taxon>
        <taxon>Neoptera</taxon>
        <taxon>Endopterygota</taxon>
        <taxon>Hymenoptera</taxon>
        <taxon>Apocrita</taxon>
        <taxon>Proctotrupomorpha</taxon>
        <taxon>Chalcidoidea</taxon>
        <taxon>Aphelinidae</taxon>
        <taxon>Aphelininae</taxon>
        <taxon>Eretmocerus</taxon>
    </lineage>
</organism>
<gene>
    <name evidence="1" type="ORF">QAD02_015132</name>
</gene>
<accession>A0ACC2P6X2</accession>
<protein>
    <submittedName>
        <fullName evidence="1">Uncharacterized protein</fullName>
    </submittedName>
</protein>
<dbReference type="Proteomes" id="UP001239111">
    <property type="component" value="Chromosome 2"/>
</dbReference>
<proteinExistence type="predicted"/>